<sequence length="274" mass="31548">MHHFARRRWINATISVALVALVALWVRFVESSLGRSAYHTGWLLLAMLVALASYSLRKRLPVLPLGRSAIWLQAHLYIAFASVGIFLLHIQFRWPNGILESILACVFAATIISGLVGLYWTRTIPKKLAKVGEEVLYEEIPRLRVILRDRAQNMVLATVRTSGEATLGEYYEQRLRSYFARPRGWRYRLRPSSDVRKALMADLTEATRYFSDTERKSAEQLFSLVRRRDDLDYHDALQWRLKTWLFVHVALTYPLLLLALAHGWLAHLFAGGLS</sequence>
<keyword evidence="1" id="KW-1133">Transmembrane helix</keyword>
<feature type="transmembrane region" description="Helical" evidence="1">
    <location>
        <begin position="98"/>
        <end position="120"/>
    </location>
</feature>
<evidence type="ECO:0000256" key="1">
    <source>
        <dbReference type="SAM" id="Phobius"/>
    </source>
</evidence>
<keyword evidence="1" id="KW-0472">Membrane</keyword>
<feature type="transmembrane region" description="Helical" evidence="1">
    <location>
        <begin position="244"/>
        <end position="265"/>
    </location>
</feature>
<evidence type="ECO:0000313" key="3">
    <source>
        <dbReference type="Proteomes" id="UP000319852"/>
    </source>
</evidence>
<organism evidence="2 3">
    <name type="scientific">Adhaeretor mobilis</name>
    <dbReference type="NCBI Taxonomy" id="1930276"/>
    <lineage>
        <taxon>Bacteria</taxon>
        <taxon>Pseudomonadati</taxon>
        <taxon>Planctomycetota</taxon>
        <taxon>Planctomycetia</taxon>
        <taxon>Pirellulales</taxon>
        <taxon>Lacipirellulaceae</taxon>
        <taxon>Adhaeretor</taxon>
    </lineage>
</organism>
<keyword evidence="1" id="KW-0812">Transmembrane</keyword>
<dbReference type="KEGG" id="amob:HG15A2_39700"/>
<protein>
    <submittedName>
        <fullName evidence="2">Uncharacterized protein</fullName>
    </submittedName>
</protein>
<name>A0A517N0H2_9BACT</name>
<keyword evidence="3" id="KW-1185">Reference proteome</keyword>
<reference evidence="2 3" key="1">
    <citation type="submission" date="2019-02" db="EMBL/GenBank/DDBJ databases">
        <title>Deep-cultivation of Planctomycetes and their phenomic and genomic characterization uncovers novel biology.</title>
        <authorList>
            <person name="Wiegand S."/>
            <person name="Jogler M."/>
            <person name="Boedeker C."/>
            <person name="Pinto D."/>
            <person name="Vollmers J."/>
            <person name="Rivas-Marin E."/>
            <person name="Kohn T."/>
            <person name="Peeters S.H."/>
            <person name="Heuer A."/>
            <person name="Rast P."/>
            <person name="Oberbeckmann S."/>
            <person name="Bunk B."/>
            <person name="Jeske O."/>
            <person name="Meyerdierks A."/>
            <person name="Storesund J.E."/>
            <person name="Kallscheuer N."/>
            <person name="Luecker S."/>
            <person name="Lage O.M."/>
            <person name="Pohl T."/>
            <person name="Merkel B.J."/>
            <person name="Hornburger P."/>
            <person name="Mueller R.-W."/>
            <person name="Bruemmer F."/>
            <person name="Labrenz M."/>
            <person name="Spormann A.M."/>
            <person name="Op den Camp H."/>
            <person name="Overmann J."/>
            <person name="Amann R."/>
            <person name="Jetten M.S.M."/>
            <person name="Mascher T."/>
            <person name="Medema M.H."/>
            <person name="Devos D.P."/>
            <person name="Kaster A.-K."/>
            <person name="Ovreas L."/>
            <person name="Rohde M."/>
            <person name="Galperin M.Y."/>
            <person name="Jogler C."/>
        </authorList>
    </citation>
    <scope>NUCLEOTIDE SEQUENCE [LARGE SCALE GENOMIC DNA]</scope>
    <source>
        <strain evidence="2 3">HG15A2</strain>
    </source>
</reference>
<feature type="transmembrane region" description="Helical" evidence="1">
    <location>
        <begin position="40"/>
        <end position="57"/>
    </location>
</feature>
<feature type="transmembrane region" description="Helical" evidence="1">
    <location>
        <begin position="69"/>
        <end position="92"/>
    </location>
</feature>
<dbReference type="EMBL" id="CP036263">
    <property type="protein sequence ID" value="QDT00631.1"/>
    <property type="molecule type" value="Genomic_DNA"/>
</dbReference>
<evidence type="ECO:0000313" key="2">
    <source>
        <dbReference type="EMBL" id="QDT00631.1"/>
    </source>
</evidence>
<dbReference type="OrthoDB" id="8480418at2"/>
<dbReference type="AlphaFoldDB" id="A0A517N0H2"/>
<gene>
    <name evidence="2" type="ORF">HG15A2_39700</name>
</gene>
<dbReference type="Proteomes" id="UP000319852">
    <property type="component" value="Chromosome"/>
</dbReference>
<dbReference type="RefSeq" id="WP_145062244.1">
    <property type="nucleotide sequence ID" value="NZ_CP036263.1"/>
</dbReference>
<accession>A0A517N0H2</accession>
<feature type="transmembrane region" description="Helical" evidence="1">
    <location>
        <begin position="9"/>
        <end position="28"/>
    </location>
</feature>
<proteinExistence type="predicted"/>